<keyword evidence="3" id="KW-1185">Reference proteome</keyword>
<accession>A0A433UFD0</accession>
<proteinExistence type="predicted"/>
<organism evidence="2 3">
    <name type="scientific">Trichormus variabilis SAG 1403-4b</name>
    <dbReference type="NCBI Taxonomy" id="447716"/>
    <lineage>
        <taxon>Bacteria</taxon>
        <taxon>Bacillati</taxon>
        <taxon>Cyanobacteriota</taxon>
        <taxon>Cyanophyceae</taxon>
        <taxon>Nostocales</taxon>
        <taxon>Nostocaceae</taxon>
        <taxon>Trichormus</taxon>
    </lineage>
</organism>
<evidence type="ECO:0000313" key="2">
    <source>
        <dbReference type="EMBL" id="RUS92583.1"/>
    </source>
</evidence>
<dbReference type="EMBL" id="RSCM01000026">
    <property type="protein sequence ID" value="RUS92583.1"/>
    <property type="molecule type" value="Genomic_DNA"/>
</dbReference>
<dbReference type="InterPro" id="IPR041519">
    <property type="entry name" value="HEPN_RiboL-PSP"/>
</dbReference>
<evidence type="ECO:0000259" key="1">
    <source>
        <dbReference type="Pfam" id="PF18735"/>
    </source>
</evidence>
<dbReference type="Proteomes" id="UP000276103">
    <property type="component" value="Unassembled WGS sequence"/>
</dbReference>
<sequence>MPKSTRFRILTRELNRLKKQLIPKPSLTGLYSNRQLTRTIAYRVLAHAEIESYLEERALEVVRNAKNIWDNTGKINLTLICLLGFSGLNMDEPPETLSPQRGSRTVKDEKIKIKKKIDLALANFNRVINENHGLKEKNLLALLLPIGLDIRDLDTSWLATMNTFGENRGEVAHKSATFYSINQQINPVDEVNMVKQIIQELLRIDELMNQLMQ</sequence>
<protein>
    <recommendedName>
        <fullName evidence="1">RiboL-PSP-HEPN domain-containing protein</fullName>
    </recommendedName>
</protein>
<name>A0A433UFD0_ANAVA</name>
<comment type="caution">
    <text evidence="2">The sequence shown here is derived from an EMBL/GenBank/DDBJ whole genome shotgun (WGS) entry which is preliminary data.</text>
</comment>
<evidence type="ECO:0000313" key="3">
    <source>
        <dbReference type="Proteomes" id="UP000276103"/>
    </source>
</evidence>
<dbReference type="Pfam" id="PF18735">
    <property type="entry name" value="HEPN_RiboL-PSP"/>
    <property type="match status" value="1"/>
</dbReference>
<feature type="domain" description="RiboL-PSP-HEPN" evidence="1">
    <location>
        <begin position="10"/>
        <end position="202"/>
    </location>
</feature>
<reference evidence="2 3" key="1">
    <citation type="journal article" date="2019" name="Genome Biol. Evol.">
        <title>Day and night: Metabolic profiles and evolutionary relationships of six axenic non-marine cyanobacteria.</title>
        <authorList>
            <person name="Will S.E."/>
            <person name="Henke P."/>
            <person name="Boedeker C."/>
            <person name="Huang S."/>
            <person name="Brinkmann H."/>
            <person name="Rohde M."/>
            <person name="Jarek M."/>
            <person name="Friedl T."/>
            <person name="Seufert S."/>
            <person name="Schumacher M."/>
            <person name="Overmann J."/>
            <person name="Neumann-Schaal M."/>
            <person name="Petersen J."/>
        </authorList>
    </citation>
    <scope>NUCLEOTIDE SEQUENCE [LARGE SCALE GENOMIC DNA]</scope>
    <source>
        <strain evidence="2 3">SAG 1403-4b</strain>
    </source>
</reference>
<dbReference type="RefSeq" id="WP_127056742.1">
    <property type="nucleotide sequence ID" value="NZ_RSCM01000026.1"/>
</dbReference>
<dbReference type="AlphaFoldDB" id="A0A433UFD0"/>
<gene>
    <name evidence="2" type="ORF">DSM107003_49630</name>
</gene>
<dbReference type="OrthoDB" id="4239190at2"/>